<feature type="compositionally biased region" description="Basic and acidic residues" evidence="3">
    <location>
        <begin position="732"/>
        <end position="742"/>
    </location>
</feature>
<dbReference type="CDD" id="cd01221">
    <property type="entry name" value="PH_ephexin"/>
    <property type="match status" value="1"/>
</dbReference>
<evidence type="ECO:0000256" key="3">
    <source>
        <dbReference type="SAM" id="MobiDB-lite"/>
    </source>
</evidence>
<evidence type="ECO:0000259" key="5">
    <source>
        <dbReference type="PROSITE" id="PS50010"/>
    </source>
</evidence>
<evidence type="ECO:0000256" key="1">
    <source>
        <dbReference type="ARBA" id="ARBA00022443"/>
    </source>
</evidence>
<accession>A0AAE1NYP5</accession>
<dbReference type="InterPro" id="IPR047271">
    <property type="entry name" value="Ephexin-like"/>
</dbReference>
<feature type="region of interest" description="Disordered" evidence="3">
    <location>
        <begin position="398"/>
        <end position="509"/>
    </location>
</feature>
<dbReference type="InterPro" id="IPR001452">
    <property type="entry name" value="SH3_domain"/>
</dbReference>
<feature type="compositionally biased region" description="Acidic residues" evidence="3">
    <location>
        <begin position="76"/>
        <end position="88"/>
    </location>
</feature>
<name>A0AAE1NYP5_9EUCA</name>
<evidence type="ECO:0000259" key="4">
    <source>
        <dbReference type="PROSITE" id="PS50002"/>
    </source>
</evidence>
<evidence type="ECO:0000313" key="7">
    <source>
        <dbReference type="Proteomes" id="UP001292094"/>
    </source>
</evidence>
<dbReference type="InterPro" id="IPR036028">
    <property type="entry name" value="SH3-like_dom_sf"/>
</dbReference>
<feature type="compositionally biased region" description="Acidic residues" evidence="3">
    <location>
        <begin position="221"/>
        <end position="234"/>
    </location>
</feature>
<feature type="compositionally biased region" description="Polar residues" evidence="3">
    <location>
        <begin position="330"/>
        <end position="347"/>
    </location>
</feature>
<feature type="compositionally biased region" description="Polar residues" evidence="3">
    <location>
        <begin position="260"/>
        <end position="269"/>
    </location>
</feature>
<dbReference type="InterPro" id="IPR047270">
    <property type="entry name" value="PH_ephexin"/>
</dbReference>
<comment type="caution">
    <text evidence="6">The sequence shown here is derived from an EMBL/GenBank/DDBJ whole genome shotgun (WGS) entry which is preliminary data.</text>
</comment>
<dbReference type="Pfam" id="PF00018">
    <property type="entry name" value="SH3_1"/>
    <property type="match status" value="1"/>
</dbReference>
<evidence type="ECO:0000256" key="2">
    <source>
        <dbReference type="PROSITE-ProRule" id="PRU00192"/>
    </source>
</evidence>
<dbReference type="Gene3D" id="2.30.30.40">
    <property type="entry name" value="SH3 Domains"/>
    <property type="match status" value="1"/>
</dbReference>
<dbReference type="GO" id="GO:0005085">
    <property type="term" value="F:guanyl-nucleotide exchange factor activity"/>
    <property type="evidence" value="ECO:0007669"/>
    <property type="project" value="InterPro"/>
</dbReference>
<feature type="compositionally biased region" description="Basic residues" evidence="3">
    <location>
        <begin position="353"/>
        <end position="363"/>
    </location>
</feature>
<dbReference type="InterPro" id="IPR000219">
    <property type="entry name" value="DH_dom"/>
</dbReference>
<feature type="compositionally biased region" description="Polar residues" evidence="3">
    <location>
        <begin position="1251"/>
        <end position="1263"/>
    </location>
</feature>
<dbReference type="PROSITE" id="PS50010">
    <property type="entry name" value="DH_2"/>
    <property type="match status" value="1"/>
</dbReference>
<dbReference type="Gene3D" id="2.30.29.30">
    <property type="entry name" value="Pleckstrin-homology domain (PH domain)/Phosphotyrosine-binding domain (PTB)"/>
    <property type="match status" value="1"/>
</dbReference>
<feature type="domain" description="SH3" evidence="4">
    <location>
        <begin position="1139"/>
        <end position="1200"/>
    </location>
</feature>
<feature type="region of interest" description="Disordered" evidence="3">
    <location>
        <begin position="1232"/>
        <end position="1263"/>
    </location>
</feature>
<dbReference type="CDD" id="cd11793">
    <property type="entry name" value="SH3_ephexin1_like"/>
    <property type="match status" value="1"/>
</dbReference>
<dbReference type="InterPro" id="IPR035899">
    <property type="entry name" value="DBL_dom_sf"/>
</dbReference>
<dbReference type="AlphaFoldDB" id="A0AAE1NYP5"/>
<dbReference type="Proteomes" id="UP001292094">
    <property type="component" value="Unassembled WGS sequence"/>
</dbReference>
<dbReference type="FunFam" id="1.20.900.10:FF:000007">
    <property type="entry name" value="rho guanine nucleotide exchange factor 19"/>
    <property type="match status" value="1"/>
</dbReference>
<keyword evidence="1 2" id="KW-0728">SH3 domain</keyword>
<sequence>MFLTTRRALLTTWCFRPEVGGMNLRHIHHHHHHHAPSSLSSRASSTSSSFSSTSSSRSYHKPRAPTPPDSATPIPTEEEEEGEEEENTSDQQEVYVTSSSTILLGPSEEEASNHYDVAYAPGYYNASLLSSSAASTTSSSLYYENAKMRSIFYEGDENEAQEISLYVEGGDSEEEEEEDDGAGSHYEAIYEVISPTQEDEEDEEDGEVEEEDECFQRPEDNEFEDSFDSDDSDDDYCRLRPQFPDEVPPQISREHHNSLRSEISSSTDTPVAMGLAAQDHQPQQQQQHGITKIAEAANLGMRRLRRNWSQTKNEVVTGLSKIKKKSTFSASDLKSTENLASDMSPTSAEKRKWSFKSHFRRKSSSSTGSLTTVVNGTPPTKKESATFYLTLTIEAGAAGQDAGELSDASQRTMRSDSESVVSSASARDQRKSSTPSLTSLATQGSADMVPPMSQAPDPTPPPVVPRRPISVTYGRKNSGGMGSHAPVRPRTAPPAPPPKEKGSDGAGEFEEFSKEDVAWRLNQLLSCGPIAPPGRRVLRTSDGSSSDTSPVPVLVHPDDAGYTGLKPNSVKYATIDPATLSNLGGDSSGDERPLGSEVTRSVRVNTPNARVSVASTGSYGSHGSSEGYIRPGDIASAPPPLPARRMPAPPPPDIRPSKPSLLHMPSSLVDGDNNSYLDFSCNAMIQDEPLYVSSHFADEPLYQFYTANVLERAAQNQGDCSSEDDYEVINDGHRADEGESGSRRPSRPSAMELVTPADGRRTLWCELPEVIESGLLNEISSQERKMQEAMFEMITSEASYLKSLNVLVTHFVQCRAFVEEGEDAVLSRRERHILFSDILPVKRCSEMFLADLEKRWQESVRISNIADIICRHAVTHFQVYVKYCSNQIYQDRTLKELKENNPRFLEVLNQLESSPVCQSLAMHSFLMLPMQRITRLPLLVDAIFHRLEYGTPLWHQYKVALATLTKIVAECNEGARKMERMEEMLILSRQLDFREVKAIPLISASRWLVKKGELIRLTWRENDGKLTFGKRISKCTLYFFLFTDLLVVTKKKSEDQYLVLDYCSRNMVQVLELDASDRFPARLLDGHKNLLIMTMLQNHENKTVEMIVSCPMESDRTRWVEAVTPRSSDNPDERIYEEWDCPQVQAIHPYVAKQADELSLEVSDVVNVLKKMSDGWYQGERIRDQERGWFPGSFTVEISSTHVRARNLRQRYRLLAISGSLLDELKKEKERFEKEEKRKDRRRTITMKDVISSQAQAGQVTTT</sequence>
<feature type="compositionally biased region" description="Acidic residues" evidence="3">
    <location>
        <begin position="170"/>
        <end position="181"/>
    </location>
</feature>
<dbReference type="SUPFAM" id="SSF50044">
    <property type="entry name" value="SH3-domain"/>
    <property type="match status" value="1"/>
</dbReference>
<feature type="region of interest" description="Disordered" evidence="3">
    <location>
        <begin position="529"/>
        <end position="555"/>
    </location>
</feature>
<evidence type="ECO:0000313" key="6">
    <source>
        <dbReference type="EMBL" id="KAK4298809.1"/>
    </source>
</evidence>
<dbReference type="Gene3D" id="1.20.900.10">
    <property type="entry name" value="Dbl homology (DH) domain"/>
    <property type="match status" value="1"/>
</dbReference>
<dbReference type="CDD" id="cd00160">
    <property type="entry name" value="RhoGEF"/>
    <property type="match status" value="1"/>
</dbReference>
<feature type="compositionally biased region" description="Polar residues" evidence="3">
    <location>
        <begin position="432"/>
        <end position="445"/>
    </location>
</feature>
<feature type="compositionally biased region" description="Low complexity" evidence="3">
    <location>
        <begin position="36"/>
        <end position="57"/>
    </location>
</feature>
<feature type="compositionally biased region" description="Acidic residues" evidence="3">
    <location>
        <begin position="197"/>
        <end position="213"/>
    </location>
</feature>
<reference evidence="6" key="1">
    <citation type="submission" date="2023-11" db="EMBL/GenBank/DDBJ databases">
        <title>Genome assemblies of two species of porcelain crab, Petrolisthes cinctipes and Petrolisthes manimaculis (Anomura: Porcellanidae).</title>
        <authorList>
            <person name="Angst P."/>
        </authorList>
    </citation>
    <scope>NUCLEOTIDE SEQUENCE</scope>
    <source>
        <strain evidence="6">PB745_02</strain>
        <tissue evidence="6">Gill</tissue>
    </source>
</reference>
<feature type="compositionally biased region" description="Polar residues" evidence="3">
    <location>
        <begin position="89"/>
        <end position="98"/>
    </location>
</feature>
<feature type="compositionally biased region" description="Polar residues" evidence="3">
    <location>
        <begin position="367"/>
        <end position="378"/>
    </location>
</feature>
<dbReference type="SMART" id="SM00326">
    <property type="entry name" value="SH3"/>
    <property type="match status" value="1"/>
</dbReference>
<dbReference type="SUPFAM" id="SSF48065">
    <property type="entry name" value="DBL homology domain (DH-domain)"/>
    <property type="match status" value="1"/>
</dbReference>
<feature type="region of interest" description="Disordered" evidence="3">
    <location>
        <begin position="169"/>
        <end position="270"/>
    </location>
</feature>
<dbReference type="EMBL" id="JAWZYT010003363">
    <property type="protein sequence ID" value="KAK4298809.1"/>
    <property type="molecule type" value="Genomic_DNA"/>
</dbReference>
<feature type="domain" description="DH" evidence="5">
    <location>
        <begin position="785"/>
        <end position="974"/>
    </location>
</feature>
<proteinExistence type="predicted"/>
<dbReference type="Pfam" id="PF00621">
    <property type="entry name" value="RhoGEF"/>
    <property type="match status" value="1"/>
</dbReference>
<keyword evidence="7" id="KW-1185">Reference proteome</keyword>
<dbReference type="PANTHER" id="PTHR12845:SF5">
    <property type="entry name" value="EPHEXIN, ISOFORM D"/>
    <property type="match status" value="1"/>
</dbReference>
<feature type="region of interest" description="Disordered" evidence="3">
    <location>
        <begin position="33"/>
        <end position="98"/>
    </location>
</feature>
<feature type="region of interest" description="Disordered" evidence="3">
    <location>
        <begin position="330"/>
        <end position="381"/>
    </location>
</feature>
<dbReference type="SMART" id="SM00325">
    <property type="entry name" value="RhoGEF"/>
    <property type="match status" value="1"/>
</dbReference>
<dbReference type="InterPro" id="IPR011993">
    <property type="entry name" value="PH-like_dom_sf"/>
</dbReference>
<dbReference type="PANTHER" id="PTHR12845">
    <property type="entry name" value="GUANINE NUCLEOTIDE EXCHANGE FACTOR"/>
    <property type="match status" value="1"/>
</dbReference>
<gene>
    <name evidence="6" type="ORF">Pmani_028881</name>
</gene>
<dbReference type="PROSITE" id="PS50002">
    <property type="entry name" value="SH3"/>
    <property type="match status" value="1"/>
</dbReference>
<feature type="region of interest" description="Disordered" evidence="3">
    <location>
        <begin position="732"/>
        <end position="751"/>
    </location>
</feature>
<organism evidence="6 7">
    <name type="scientific">Petrolisthes manimaculis</name>
    <dbReference type="NCBI Taxonomy" id="1843537"/>
    <lineage>
        <taxon>Eukaryota</taxon>
        <taxon>Metazoa</taxon>
        <taxon>Ecdysozoa</taxon>
        <taxon>Arthropoda</taxon>
        <taxon>Crustacea</taxon>
        <taxon>Multicrustacea</taxon>
        <taxon>Malacostraca</taxon>
        <taxon>Eumalacostraca</taxon>
        <taxon>Eucarida</taxon>
        <taxon>Decapoda</taxon>
        <taxon>Pleocyemata</taxon>
        <taxon>Anomura</taxon>
        <taxon>Galatheoidea</taxon>
        <taxon>Porcellanidae</taxon>
        <taxon>Petrolisthes</taxon>
    </lineage>
</organism>
<dbReference type="SUPFAM" id="SSF50729">
    <property type="entry name" value="PH domain-like"/>
    <property type="match status" value="1"/>
</dbReference>
<protein>
    <submittedName>
        <fullName evidence="6">Uncharacterized protein</fullName>
    </submittedName>
</protein>